<dbReference type="PANTHER" id="PTHR43004:SF8">
    <property type="entry name" value="FAD-BINDING DOMAIN-CONTAINING PROTEIN-RELATED"/>
    <property type="match status" value="1"/>
</dbReference>
<dbReference type="RefSeq" id="XP_043136377.1">
    <property type="nucleotide sequence ID" value="XM_043278615.1"/>
</dbReference>
<protein>
    <recommendedName>
        <fullName evidence="4">FAD-binding domain-containing protein</fullName>
    </recommendedName>
</protein>
<evidence type="ECO:0000313" key="5">
    <source>
        <dbReference type="EMBL" id="BCR87855.1"/>
    </source>
</evidence>
<proteinExistence type="predicted"/>
<dbReference type="KEGG" id="ache:ACHE_40419S"/>
<evidence type="ECO:0000256" key="3">
    <source>
        <dbReference type="ARBA" id="ARBA00023002"/>
    </source>
</evidence>
<dbReference type="AlphaFoldDB" id="A0A7R7VND3"/>
<dbReference type="Gene3D" id="3.40.30.120">
    <property type="match status" value="1"/>
</dbReference>
<dbReference type="Gene3D" id="3.50.50.60">
    <property type="entry name" value="FAD/NAD(P)-binding domain"/>
    <property type="match status" value="1"/>
</dbReference>
<dbReference type="Gene3D" id="3.30.9.10">
    <property type="entry name" value="D-Amino Acid Oxidase, subunit A, domain 2"/>
    <property type="match status" value="1"/>
</dbReference>
<dbReference type="GO" id="GO:0071949">
    <property type="term" value="F:FAD binding"/>
    <property type="evidence" value="ECO:0007669"/>
    <property type="project" value="InterPro"/>
</dbReference>
<dbReference type="Pfam" id="PF01494">
    <property type="entry name" value="FAD_binding_3"/>
    <property type="match status" value="1"/>
</dbReference>
<keyword evidence="1" id="KW-0285">Flavoprotein</keyword>
<dbReference type="PRINTS" id="PR00420">
    <property type="entry name" value="RNGMNOXGNASE"/>
</dbReference>
<dbReference type="EMBL" id="AP024419">
    <property type="protein sequence ID" value="BCR87855.1"/>
    <property type="molecule type" value="Genomic_DNA"/>
</dbReference>
<dbReference type="GO" id="GO:0016709">
    <property type="term" value="F:oxidoreductase activity, acting on paired donors, with incorporation or reduction of molecular oxygen, NAD(P)H as one donor, and incorporation of one atom of oxygen"/>
    <property type="evidence" value="ECO:0007669"/>
    <property type="project" value="UniProtKB-ARBA"/>
</dbReference>
<dbReference type="GeneID" id="66982214"/>
<reference evidence="5" key="1">
    <citation type="submission" date="2021-01" db="EMBL/GenBank/DDBJ databases">
        <authorList>
            <consortium name="Aspergillus chevalieri M1 genome sequencing consortium"/>
            <person name="Kazuki M."/>
            <person name="Futagami T."/>
        </authorList>
    </citation>
    <scope>NUCLEOTIDE SEQUENCE</scope>
    <source>
        <strain evidence="5">M1</strain>
    </source>
</reference>
<dbReference type="PANTHER" id="PTHR43004">
    <property type="entry name" value="TRK SYSTEM POTASSIUM UPTAKE PROTEIN"/>
    <property type="match status" value="1"/>
</dbReference>
<dbReference type="InterPro" id="IPR036188">
    <property type="entry name" value="FAD/NAD-bd_sf"/>
</dbReference>
<name>A0A7R7VND3_ASPCH</name>
<dbReference type="SUPFAM" id="SSF51905">
    <property type="entry name" value="FAD/NAD(P)-binding domain"/>
    <property type="match status" value="1"/>
</dbReference>
<reference evidence="5" key="2">
    <citation type="submission" date="2021-02" db="EMBL/GenBank/DDBJ databases">
        <title>Aspergillus chevalieri M1 genome sequence.</title>
        <authorList>
            <person name="Kadooka C."/>
            <person name="Mori K."/>
            <person name="Futagami T."/>
        </authorList>
    </citation>
    <scope>NUCLEOTIDE SEQUENCE</scope>
    <source>
        <strain evidence="5">M1</strain>
    </source>
</reference>
<dbReference type="Pfam" id="PF21274">
    <property type="entry name" value="Rng_hyd_C"/>
    <property type="match status" value="1"/>
</dbReference>
<evidence type="ECO:0000256" key="2">
    <source>
        <dbReference type="ARBA" id="ARBA00022827"/>
    </source>
</evidence>
<evidence type="ECO:0000259" key="4">
    <source>
        <dbReference type="Pfam" id="PF01494"/>
    </source>
</evidence>
<dbReference type="Proteomes" id="UP000637239">
    <property type="component" value="Chromosome 4"/>
</dbReference>
<feature type="domain" description="FAD-binding" evidence="4">
    <location>
        <begin position="3"/>
        <end position="400"/>
    </location>
</feature>
<organism evidence="5 6">
    <name type="scientific">Aspergillus chevalieri</name>
    <name type="common">Eurotium chevalieri</name>
    <dbReference type="NCBI Taxonomy" id="182096"/>
    <lineage>
        <taxon>Eukaryota</taxon>
        <taxon>Fungi</taxon>
        <taxon>Dikarya</taxon>
        <taxon>Ascomycota</taxon>
        <taxon>Pezizomycotina</taxon>
        <taxon>Eurotiomycetes</taxon>
        <taxon>Eurotiomycetidae</taxon>
        <taxon>Eurotiales</taxon>
        <taxon>Aspergillaceae</taxon>
        <taxon>Aspergillus</taxon>
        <taxon>Aspergillus subgen. Aspergillus</taxon>
    </lineage>
</organism>
<keyword evidence="3" id="KW-0560">Oxidoreductase</keyword>
<keyword evidence="2" id="KW-0274">FAD</keyword>
<dbReference type="InterPro" id="IPR002938">
    <property type="entry name" value="FAD-bd"/>
</dbReference>
<dbReference type="InterPro" id="IPR050641">
    <property type="entry name" value="RIFMO-like"/>
</dbReference>
<evidence type="ECO:0000256" key="1">
    <source>
        <dbReference type="ARBA" id="ARBA00022630"/>
    </source>
</evidence>
<gene>
    <name evidence="5" type="ORF">ACHE_40419S</name>
</gene>
<sequence length="630" mass="69994">MHQILIIGGGPTGLTTSLSLSHQSIPHSLLEKHPSTSIFPKAVGLNTRTIEYFRSLGLQNDILNVSAPPETVSQTCWYTSLGLGVGPDGNGTRTRTGTGREVFTRDAWGGGRYKGVYGRASPVRYTICPQIRLEPVLLRRARARGVSPGVVRNCAEVTGVEELDDRVRVRVRYASPSDDDGKEEEEEVVEEARYVIAADGGRFVADTLGIKMQGERDIASMVSAHIRAPISRYHPNRHALITWFIDPELGESIRTGFMYHVGPYPSTPETEEWIFACALLPHEKASGFDERAMLERLHRTLKIPGLNVELKSISHWNINAVVAERYRSKGGRVFLVGDAAHRIPPWGALGLNTGVQDVQNLVWKLGIALNARDEREQRKLHKWLDTYEEERKPLAHQVAHTSLSDFRQHTLVVDRALGISPDASPKDNVSSLQAYLDKMNPDGDELRTNIANAQSILDREFSALGFEVGWFYPSCDVDNEGARTRHGGQLTEDGEFDNTTYRPSAIPGHHLPHAWVLKEGVRVSTRDLVMNPGGKNQCVLVTTAAQPWMALQSDWVHVEVAVEIPPGPEEVDLAGLNGIEKNGAVLVRPDGIVLWRFKGPDQVFKKAREDPGRFVRRLLGIDGRDRAMKM</sequence>
<keyword evidence="6" id="KW-1185">Reference proteome</keyword>
<accession>A0A7R7VND3</accession>
<evidence type="ECO:0000313" key="6">
    <source>
        <dbReference type="Proteomes" id="UP000637239"/>
    </source>
</evidence>